<feature type="domain" description="F5/8 type C" evidence="3">
    <location>
        <begin position="374"/>
        <end position="489"/>
    </location>
</feature>
<dbReference type="GO" id="GO:0009055">
    <property type="term" value="F:electron transfer activity"/>
    <property type="evidence" value="ECO:0007669"/>
    <property type="project" value="InterPro"/>
</dbReference>
<evidence type="ECO:0000259" key="4">
    <source>
        <dbReference type="Pfam" id="PF07624"/>
    </source>
</evidence>
<evidence type="ECO:0000259" key="8">
    <source>
        <dbReference type="Pfam" id="PF07637"/>
    </source>
</evidence>
<dbReference type="Pfam" id="PF07631">
    <property type="entry name" value="PSD4"/>
    <property type="match status" value="2"/>
</dbReference>
<dbReference type="Pfam" id="PF07637">
    <property type="entry name" value="PSD5"/>
    <property type="match status" value="1"/>
</dbReference>
<feature type="domain" description="DUF1592" evidence="7">
    <location>
        <begin position="498"/>
        <end position="590"/>
    </location>
</feature>
<evidence type="ECO:0000256" key="2">
    <source>
        <dbReference type="SAM" id="SignalP"/>
    </source>
</evidence>
<evidence type="ECO:0000259" key="7">
    <source>
        <dbReference type="Pfam" id="PF07631"/>
    </source>
</evidence>
<feature type="domain" description="DUF1592" evidence="7">
    <location>
        <begin position="322"/>
        <end position="354"/>
    </location>
</feature>
<feature type="domain" description="DUF1595" evidence="8">
    <location>
        <begin position="247"/>
        <end position="307"/>
    </location>
</feature>
<dbReference type="Pfam" id="PF07627">
    <property type="entry name" value="PSCyt3"/>
    <property type="match status" value="1"/>
</dbReference>
<evidence type="ECO:0000259" key="3">
    <source>
        <dbReference type="Pfam" id="PF00754"/>
    </source>
</evidence>
<proteinExistence type="predicted"/>
<dbReference type="AlphaFoldDB" id="A0A517YDD6"/>
<sequence precursor="true">MALRVRIWLTSAALFLTGNLLSCSLAHAEESSFQEDIRPLLQTRCEKCHGASEKSGNVNFATITDDKTAARQRKLWRKAIAQLEAGDMPPADAPQLKPGEKERLLAWLKRAVDNVDCNDPANRDPGPAVVRRLTMSEYNRTIRDLLGFEFDAGAAVGMTDDTSEGNSYGNLATALELPPTLLEKYFAAADQALDRLFETELRSSVSGQIRDQARNSREQLFSLKPGDWRAADYVVAPPAGMEPRTAARALITGLTRRAYRGQSTPTDVDRLLILFDRASAQQKSYGDSIRIMLKAILVSPKFLFRIEQDIANAKPGEIVPVTDHQLAARLSYFLWSSMPDDELLDLADRGRLTAAGPSTEPIKFSGKPISAPGSESHQGNNRDKVFDNDLLTQLDGPSANSYWVGLDLGKPQPIQRLRFAGRVAHEQRLVGGKFQASSTADFSDDVVELLTVDKAPARGWTSHDVPEIVERRYVRYVPPKNSFGNIAEFEVRGRGTGTVLEQQVQRLLSDRRARALTDNFAVHWLQIHKLPVARPSTEFFPEFNANVRQAMFAETTLFFDSLRREDRSVLDLLAADYTFANDELAKYYGLPAVTGKEMQRVTLQPGDHRGGLLGMGSILALTSHTSRTSPTMRGKWILEVIFGTPPPPPPANVSQIKEETGKNKKEAETFREKLAQHAQDASCAACHRKMDPLGFALDNFNAVGRWRDSLGDQPLDVSGELPTGEKLNGVADLKQIILARKDEFARNLSEQMLTYALGRELEDCDDCPVREIAGQLKVDDYRFSSLVTQIVKSYPFQYRRTNLSQ</sequence>
<accession>A0A517YDD6</accession>
<reference evidence="9 10" key="1">
    <citation type="submission" date="2019-02" db="EMBL/GenBank/DDBJ databases">
        <title>Deep-cultivation of Planctomycetes and their phenomic and genomic characterization uncovers novel biology.</title>
        <authorList>
            <person name="Wiegand S."/>
            <person name="Jogler M."/>
            <person name="Boedeker C."/>
            <person name="Pinto D."/>
            <person name="Vollmers J."/>
            <person name="Rivas-Marin E."/>
            <person name="Kohn T."/>
            <person name="Peeters S.H."/>
            <person name="Heuer A."/>
            <person name="Rast P."/>
            <person name="Oberbeckmann S."/>
            <person name="Bunk B."/>
            <person name="Jeske O."/>
            <person name="Meyerdierks A."/>
            <person name="Storesund J.E."/>
            <person name="Kallscheuer N."/>
            <person name="Luecker S."/>
            <person name="Lage O.M."/>
            <person name="Pohl T."/>
            <person name="Merkel B.J."/>
            <person name="Hornburger P."/>
            <person name="Mueller R.-W."/>
            <person name="Bruemmer F."/>
            <person name="Labrenz M."/>
            <person name="Spormann A.M."/>
            <person name="Op den Camp H."/>
            <person name="Overmann J."/>
            <person name="Amann R."/>
            <person name="Jetten M.S.M."/>
            <person name="Mascher T."/>
            <person name="Medema M.H."/>
            <person name="Devos D.P."/>
            <person name="Kaster A.-K."/>
            <person name="Ovreas L."/>
            <person name="Rohde M."/>
            <person name="Galperin M.Y."/>
            <person name="Jogler C."/>
        </authorList>
    </citation>
    <scope>NUCLEOTIDE SEQUENCE [LARGE SCALE GENOMIC DNA]</scope>
    <source>
        <strain evidence="9 10">ETA_A8</strain>
    </source>
</reference>
<evidence type="ECO:0000313" key="9">
    <source>
        <dbReference type="EMBL" id="QDU28246.1"/>
    </source>
</evidence>
<dbReference type="InterPro" id="IPR036909">
    <property type="entry name" value="Cyt_c-like_dom_sf"/>
</dbReference>
<organism evidence="9 10">
    <name type="scientific">Anatilimnocola aggregata</name>
    <dbReference type="NCBI Taxonomy" id="2528021"/>
    <lineage>
        <taxon>Bacteria</taxon>
        <taxon>Pseudomonadati</taxon>
        <taxon>Planctomycetota</taxon>
        <taxon>Planctomycetia</taxon>
        <taxon>Pirellulales</taxon>
        <taxon>Pirellulaceae</taxon>
        <taxon>Anatilimnocola</taxon>
    </lineage>
</organism>
<dbReference type="Gene3D" id="2.60.120.260">
    <property type="entry name" value="Galactose-binding domain-like"/>
    <property type="match status" value="1"/>
</dbReference>
<dbReference type="RefSeq" id="WP_145090212.1">
    <property type="nucleotide sequence ID" value="NZ_CP036274.1"/>
</dbReference>
<dbReference type="GO" id="GO:0020037">
    <property type="term" value="F:heme binding"/>
    <property type="evidence" value="ECO:0007669"/>
    <property type="project" value="InterPro"/>
</dbReference>
<evidence type="ECO:0000259" key="5">
    <source>
        <dbReference type="Pfam" id="PF07626"/>
    </source>
</evidence>
<dbReference type="InterPro" id="IPR011478">
    <property type="entry name" value="DUF1585"/>
</dbReference>
<name>A0A517YDD6_9BACT</name>
<evidence type="ECO:0000259" key="6">
    <source>
        <dbReference type="Pfam" id="PF07627"/>
    </source>
</evidence>
<dbReference type="InterPro" id="IPR013036">
    <property type="entry name" value="DUF1587"/>
</dbReference>
<evidence type="ECO:0000313" key="10">
    <source>
        <dbReference type="Proteomes" id="UP000315017"/>
    </source>
</evidence>
<dbReference type="EMBL" id="CP036274">
    <property type="protein sequence ID" value="QDU28246.1"/>
    <property type="molecule type" value="Genomic_DNA"/>
</dbReference>
<keyword evidence="2" id="KW-0732">Signal</keyword>
<dbReference type="InterPro" id="IPR013042">
    <property type="entry name" value="DUF1592"/>
</dbReference>
<dbReference type="InterPro" id="IPR013043">
    <property type="entry name" value="DUF1595"/>
</dbReference>
<dbReference type="Pfam" id="PF00754">
    <property type="entry name" value="F5_F8_type_C"/>
    <property type="match status" value="1"/>
</dbReference>
<dbReference type="Pfam" id="PF07624">
    <property type="entry name" value="PSD2"/>
    <property type="match status" value="1"/>
</dbReference>
<feature type="region of interest" description="Disordered" evidence="1">
    <location>
        <begin position="357"/>
        <end position="383"/>
    </location>
</feature>
<dbReference type="InterPro" id="IPR013039">
    <property type="entry name" value="DUF1588"/>
</dbReference>
<dbReference type="InterPro" id="IPR000421">
    <property type="entry name" value="FA58C"/>
</dbReference>
<feature type="chain" id="PRO_5022065858" evidence="2">
    <location>
        <begin position="29"/>
        <end position="805"/>
    </location>
</feature>
<dbReference type="SUPFAM" id="SSF49785">
    <property type="entry name" value="Galactose-binding domain-like"/>
    <property type="match status" value="1"/>
</dbReference>
<dbReference type="KEGG" id="aagg:ETAA8_33460"/>
<feature type="domain" description="DUF1588" evidence="6">
    <location>
        <begin position="609"/>
        <end position="708"/>
    </location>
</feature>
<dbReference type="Gene3D" id="1.10.760.10">
    <property type="entry name" value="Cytochrome c-like domain"/>
    <property type="match status" value="1"/>
</dbReference>
<feature type="signal peptide" evidence="2">
    <location>
        <begin position="1"/>
        <end position="28"/>
    </location>
</feature>
<gene>
    <name evidence="9" type="ORF">ETAA8_33460</name>
</gene>
<dbReference type="InterPro" id="IPR008979">
    <property type="entry name" value="Galactose-bd-like_sf"/>
</dbReference>
<dbReference type="OrthoDB" id="175242at2"/>
<keyword evidence="10" id="KW-1185">Reference proteome</keyword>
<evidence type="ECO:0000256" key="1">
    <source>
        <dbReference type="SAM" id="MobiDB-lite"/>
    </source>
</evidence>
<dbReference type="Pfam" id="PF07626">
    <property type="entry name" value="PSD3"/>
    <property type="match status" value="1"/>
</dbReference>
<dbReference type="SUPFAM" id="SSF46626">
    <property type="entry name" value="Cytochrome c"/>
    <property type="match status" value="1"/>
</dbReference>
<dbReference type="Proteomes" id="UP000315017">
    <property type="component" value="Chromosome"/>
</dbReference>
<protein>
    <submittedName>
        <fullName evidence="9">Uncharacterized protein</fullName>
    </submittedName>
</protein>
<feature type="domain" description="DUF1587" evidence="5">
    <location>
        <begin position="131"/>
        <end position="197"/>
    </location>
</feature>
<feature type="domain" description="DUF1585" evidence="4">
    <location>
        <begin position="724"/>
        <end position="796"/>
    </location>
</feature>